<dbReference type="AlphaFoldDB" id="A0A9N9X2U7"/>
<dbReference type="SMART" id="SM00369">
    <property type="entry name" value="LRR_TYP"/>
    <property type="match status" value="28"/>
</dbReference>
<evidence type="ECO:0000313" key="7">
    <source>
        <dbReference type="Proteomes" id="UP001153737"/>
    </source>
</evidence>
<dbReference type="SUPFAM" id="SSF52047">
    <property type="entry name" value="RNI-like"/>
    <property type="match status" value="2"/>
</dbReference>
<sequence length="1247" mass="142305">MLLILNILMVLLFRCHGLASNNCAFNSMCICSADQNDPNAKTIHGVSCLTVPFYKFPSLPEYSIGQLEVVGTKTAVLESESLTAFQVQALILTNNQLQHVADRAFSSQWKSLTSLDLSYNQLDNIPFLALKELRNLQWINLHGNQIASVNGAWSHMKNTIATLFLGENDLTEISTETANHNPKNSHTLQQFKSLIWLNLDGNRIHKIHERSLPLTLKTISISHNLLDRFPLELINSVHLQWLYLRGNHIETLPRYTSSRKLWLEKIDLGENYLEALPRHPFNKSVCIRDFNLAHNDFKTVTADSFSGLNTGKIIFSHNLLETMEESAFNGIVRTLEYLDLDHNNLERIPNALDDLESLKYLYLSSNYLTEIPDNSFQNFCHTLKALSLSGNYFTKIPSNALQNCSKISHFNIAFNKIYEIDENDFVSWGDNIKSLILANNRITNLKDKVFSGLQELKELSLSFNPLRQIDKDTFVGLESLESLEISFGFDSDDLSHEIFAPLANLKWLSIDNNNFNILSPQAFETLPELKYLNLESNRIQSIPVMLLKSSVHSRLRDVRFSNNELTLIESSTFRSMDSLETILLSNNRIKHLQSESFVDLPSLNKLMLSDNFLTSIKHNTFRNLPSIMKIDLHNNLLVDFSFKIFTNVSGPLQLNLSRNFISSCQSDSTIMRVEIIDLRYNNLDRVPKCLEHTSSLRKLYLDFNIISFLDQSVFMFLTSLEYLSLQQNNVKTLNKRAFLGLQNLQFLDLSKNLINQVHVSQFSNMSKLRLLNLSGNILNYLSKDIFKNTSLEMLDLSYNSFSVVPSSSVSDVGYTLRYLSLGCNNIEHIDITTFPDIPSLQHMDLSNNKLTILPDNVFTSLGLLQTLDLSSNPLRSNFKELFHYAQSLKHLNLAYSGIKSTPHFPLPNLVHLNLSHNQIEVISRNSVQFLFKLRLLDLSYNSLFSVPSHLWSYLPLLKILDLSHNPIKELLADSFHGLTNLQELNVQYLNSLNRFESTSILQLRIISKLSMQTWPRIDGFSKEFCHLLSRLTQLRKLRISVVDSVLDDQLQCLTNRKIRHLEVTGANLKFIEKDAFSGFRRNPELTIKIHGTKIEELPSGLFSNMYRISHLAIDLRYNALTHLHPEVFYGNLSRWNDVGTTLISGGLFISGNPFRCGCQLSWLSHWLRRWARESVQSHNTPVETALRIDAAIKEASCIDVATGMRVPIVELEPDDMSCHASALSDSAQSNDISVIFVTLLFAVEFLR</sequence>
<dbReference type="InterPro" id="IPR050328">
    <property type="entry name" value="Dev_Immune_Receptor"/>
</dbReference>
<dbReference type="InterPro" id="IPR003591">
    <property type="entry name" value="Leu-rich_rpt_typical-subtyp"/>
</dbReference>
<gene>
    <name evidence="6" type="ORF">PHAECO_LOCUS12209</name>
</gene>
<dbReference type="PANTHER" id="PTHR24373:SF397">
    <property type="entry name" value="IG-LIKE DOMAIN-CONTAINING PROTEIN"/>
    <property type="match status" value="1"/>
</dbReference>
<dbReference type="SUPFAM" id="SSF52058">
    <property type="entry name" value="L domain-like"/>
    <property type="match status" value="2"/>
</dbReference>
<dbReference type="Gene3D" id="3.80.10.10">
    <property type="entry name" value="Ribonuclease Inhibitor"/>
    <property type="match status" value="9"/>
</dbReference>
<organism evidence="6 7">
    <name type="scientific">Phaedon cochleariae</name>
    <name type="common">Mustard beetle</name>
    <dbReference type="NCBI Taxonomy" id="80249"/>
    <lineage>
        <taxon>Eukaryota</taxon>
        <taxon>Metazoa</taxon>
        <taxon>Ecdysozoa</taxon>
        <taxon>Arthropoda</taxon>
        <taxon>Hexapoda</taxon>
        <taxon>Insecta</taxon>
        <taxon>Pterygota</taxon>
        <taxon>Neoptera</taxon>
        <taxon>Endopterygota</taxon>
        <taxon>Coleoptera</taxon>
        <taxon>Polyphaga</taxon>
        <taxon>Cucujiformia</taxon>
        <taxon>Chrysomeloidea</taxon>
        <taxon>Chrysomelidae</taxon>
        <taxon>Chrysomelinae</taxon>
        <taxon>Chrysomelini</taxon>
        <taxon>Phaedon</taxon>
    </lineage>
</organism>
<proteinExistence type="predicted"/>
<evidence type="ECO:0000313" key="6">
    <source>
        <dbReference type="EMBL" id="CAG9824366.1"/>
    </source>
</evidence>
<dbReference type="Proteomes" id="UP001153737">
    <property type="component" value="Chromosome 8"/>
</dbReference>
<protein>
    <recommendedName>
        <fullName evidence="5">Disease resistance R13L4/SHOC-2-like LRR domain-containing protein</fullName>
    </recommendedName>
</protein>
<dbReference type="InterPro" id="IPR055414">
    <property type="entry name" value="LRR_R13L4/SHOC2-like"/>
</dbReference>
<feature type="domain" description="Disease resistance R13L4/SHOC-2-like LRR" evidence="5">
    <location>
        <begin position="912"/>
        <end position="1116"/>
    </location>
</feature>
<dbReference type="InterPro" id="IPR032675">
    <property type="entry name" value="LRR_dom_sf"/>
</dbReference>
<name>A0A9N9X2U7_PHACE</name>
<reference evidence="6" key="1">
    <citation type="submission" date="2022-01" db="EMBL/GenBank/DDBJ databases">
        <authorList>
            <person name="King R."/>
        </authorList>
    </citation>
    <scope>NUCLEOTIDE SEQUENCE</scope>
</reference>
<dbReference type="OrthoDB" id="10022853at2759"/>
<dbReference type="PROSITE" id="PS51450">
    <property type="entry name" value="LRR"/>
    <property type="match status" value="10"/>
</dbReference>
<evidence type="ECO:0000256" key="1">
    <source>
        <dbReference type="ARBA" id="ARBA00022614"/>
    </source>
</evidence>
<dbReference type="EMBL" id="OU896714">
    <property type="protein sequence ID" value="CAG9824366.1"/>
    <property type="molecule type" value="Genomic_DNA"/>
</dbReference>
<evidence type="ECO:0000256" key="4">
    <source>
        <dbReference type="SAM" id="SignalP"/>
    </source>
</evidence>
<dbReference type="Pfam" id="PF23598">
    <property type="entry name" value="LRR_14"/>
    <property type="match status" value="1"/>
</dbReference>
<keyword evidence="2 4" id="KW-0732">Signal</keyword>
<keyword evidence="3" id="KW-0677">Repeat</keyword>
<dbReference type="FunFam" id="3.80.10.10:FF:001164">
    <property type="entry name" value="GH01279p"/>
    <property type="match status" value="1"/>
</dbReference>
<accession>A0A9N9X2U7</accession>
<keyword evidence="1" id="KW-0433">Leucine-rich repeat</keyword>
<feature type="signal peptide" evidence="4">
    <location>
        <begin position="1"/>
        <end position="19"/>
    </location>
</feature>
<reference evidence="6" key="2">
    <citation type="submission" date="2022-10" db="EMBL/GenBank/DDBJ databases">
        <authorList>
            <consortium name="ENA_rothamsted_submissions"/>
            <consortium name="culmorum"/>
            <person name="King R."/>
        </authorList>
    </citation>
    <scope>NUCLEOTIDE SEQUENCE</scope>
</reference>
<dbReference type="SMART" id="SM00364">
    <property type="entry name" value="LRR_BAC"/>
    <property type="match status" value="11"/>
</dbReference>
<evidence type="ECO:0000256" key="3">
    <source>
        <dbReference type="ARBA" id="ARBA00022737"/>
    </source>
</evidence>
<dbReference type="SMART" id="SM00365">
    <property type="entry name" value="LRR_SD22"/>
    <property type="match status" value="9"/>
</dbReference>
<dbReference type="Pfam" id="PF00560">
    <property type="entry name" value="LRR_1"/>
    <property type="match status" value="1"/>
</dbReference>
<dbReference type="Pfam" id="PF13855">
    <property type="entry name" value="LRR_8"/>
    <property type="match status" value="7"/>
</dbReference>
<evidence type="ECO:0000259" key="5">
    <source>
        <dbReference type="Pfam" id="PF23598"/>
    </source>
</evidence>
<keyword evidence="7" id="KW-1185">Reference proteome</keyword>
<feature type="chain" id="PRO_5040245542" description="Disease resistance R13L4/SHOC-2-like LRR domain-containing protein" evidence="4">
    <location>
        <begin position="20"/>
        <end position="1247"/>
    </location>
</feature>
<dbReference type="PANTHER" id="PTHR24373">
    <property type="entry name" value="SLIT RELATED LEUCINE-RICH REPEAT NEURONAL PROTEIN"/>
    <property type="match status" value="1"/>
</dbReference>
<evidence type="ECO:0000256" key="2">
    <source>
        <dbReference type="ARBA" id="ARBA00022729"/>
    </source>
</evidence>
<dbReference type="InterPro" id="IPR001611">
    <property type="entry name" value="Leu-rich_rpt"/>
</dbReference>